<dbReference type="EMBL" id="UYRU01063820">
    <property type="protein sequence ID" value="VDN15850.1"/>
    <property type="molecule type" value="Genomic_DNA"/>
</dbReference>
<protein>
    <submittedName>
        <fullName evidence="2">Uncharacterized protein</fullName>
    </submittedName>
</protein>
<dbReference type="OrthoDB" id="6268473at2759"/>
<dbReference type="Proteomes" id="UP000281553">
    <property type="component" value="Unassembled WGS sequence"/>
</dbReference>
<accession>A0A3P7LRI1</accession>
<evidence type="ECO:0000313" key="3">
    <source>
        <dbReference type="Proteomes" id="UP000281553"/>
    </source>
</evidence>
<sequence>MVHDCSEDLEALKNEISAYCSSSVMNQLLFNRHSSEKSVRVGDVRCACRMTNLRGANFFSSCWFSVNTDELSSEGEIKEAAMSSDYGALVRPSPPISIQNRSQTTMRTNMIKRNYVCNHSTYFHQRDIAGLFSTQKFTRINVGRSDVLDTTVTSIFELPPTLPPMVGSDHFLEEGTMSLPSKGSSETQEAVASRLIPQVFPQSADAFSTHIPKSRSRKAATSLFSRTEQSNSRQIPAPPLPSPRHNHNHSFLTADALSPQDPEPHHIIPKSPVVIMSEWNLSRLANSSRTKFQAGSSATALFKTSPLESPPHKQQRVTQLQLPTQEVLDIGDGSRRVDECIAEFNTLNRPKPTEMAAQMKVLQFRLLCQKSWRCRTFLPMSKKAITPLRLDHLQCLGAHGYCMSHHRQLVFRGRLTSELVSRYNLHR</sequence>
<proteinExistence type="predicted"/>
<reference evidence="2 3" key="1">
    <citation type="submission" date="2018-11" db="EMBL/GenBank/DDBJ databases">
        <authorList>
            <consortium name="Pathogen Informatics"/>
        </authorList>
    </citation>
    <scope>NUCLEOTIDE SEQUENCE [LARGE SCALE GENOMIC DNA]</scope>
</reference>
<name>A0A3P7LRI1_DIBLA</name>
<feature type="region of interest" description="Disordered" evidence="1">
    <location>
        <begin position="207"/>
        <end position="243"/>
    </location>
</feature>
<evidence type="ECO:0000256" key="1">
    <source>
        <dbReference type="SAM" id="MobiDB-lite"/>
    </source>
</evidence>
<dbReference type="AlphaFoldDB" id="A0A3P7LRI1"/>
<feature type="compositionally biased region" description="Polar residues" evidence="1">
    <location>
        <begin position="222"/>
        <end position="234"/>
    </location>
</feature>
<keyword evidence="3" id="KW-1185">Reference proteome</keyword>
<evidence type="ECO:0000313" key="2">
    <source>
        <dbReference type="EMBL" id="VDN15850.1"/>
    </source>
</evidence>
<organism evidence="2 3">
    <name type="scientific">Dibothriocephalus latus</name>
    <name type="common">Fish tapeworm</name>
    <name type="synonym">Diphyllobothrium latum</name>
    <dbReference type="NCBI Taxonomy" id="60516"/>
    <lineage>
        <taxon>Eukaryota</taxon>
        <taxon>Metazoa</taxon>
        <taxon>Spiralia</taxon>
        <taxon>Lophotrochozoa</taxon>
        <taxon>Platyhelminthes</taxon>
        <taxon>Cestoda</taxon>
        <taxon>Eucestoda</taxon>
        <taxon>Diphyllobothriidea</taxon>
        <taxon>Diphyllobothriidae</taxon>
        <taxon>Dibothriocephalus</taxon>
    </lineage>
</organism>
<gene>
    <name evidence="2" type="ORF">DILT_LOCUS11681</name>
</gene>